<dbReference type="InterPro" id="IPR027417">
    <property type="entry name" value="P-loop_NTPase"/>
</dbReference>
<accession>A0ABW3M5Z0</accession>
<name>A0ABW3M5Z0_9PSEU</name>
<dbReference type="EMBL" id="JBHTIS010000528">
    <property type="protein sequence ID" value="MFD1046125.1"/>
    <property type="molecule type" value="Genomic_DNA"/>
</dbReference>
<comment type="caution">
    <text evidence="1">The sequence shown here is derived from an EMBL/GenBank/DDBJ whole genome shotgun (WGS) entry which is preliminary data.</text>
</comment>
<gene>
    <name evidence="1" type="ORF">ACFQ1S_11395</name>
</gene>
<dbReference type="Proteomes" id="UP001597045">
    <property type="component" value="Unassembled WGS sequence"/>
</dbReference>
<feature type="non-terminal residue" evidence="1">
    <location>
        <position position="118"/>
    </location>
</feature>
<proteinExistence type="predicted"/>
<evidence type="ECO:0000313" key="2">
    <source>
        <dbReference type="Proteomes" id="UP001597045"/>
    </source>
</evidence>
<organism evidence="1 2">
    <name type="scientific">Kibdelosporangium lantanae</name>
    <dbReference type="NCBI Taxonomy" id="1497396"/>
    <lineage>
        <taxon>Bacteria</taxon>
        <taxon>Bacillati</taxon>
        <taxon>Actinomycetota</taxon>
        <taxon>Actinomycetes</taxon>
        <taxon>Pseudonocardiales</taxon>
        <taxon>Pseudonocardiaceae</taxon>
        <taxon>Kibdelosporangium</taxon>
    </lineage>
</organism>
<reference evidence="2" key="1">
    <citation type="journal article" date="2019" name="Int. J. Syst. Evol. Microbiol.">
        <title>The Global Catalogue of Microorganisms (GCM) 10K type strain sequencing project: providing services to taxonomists for standard genome sequencing and annotation.</title>
        <authorList>
            <consortium name="The Broad Institute Genomics Platform"/>
            <consortium name="The Broad Institute Genome Sequencing Center for Infectious Disease"/>
            <person name="Wu L."/>
            <person name="Ma J."/>
        </authorList>
    </citation>
    <scope>NUCLEOTIDE SEQUENCE [LARGE SCALE GENOMIC DNA]</scope>
    <source>
        <strain evidence="2">JCM 31486</strain>
    </source>
</reference>
<dbReference type="Gene3D" id="3.40.50.300">
    <property type="entry name" value="P-loop containing nucleotide triphosphate hydrolases"/>
    <property type="match status" value="1"/>
</dbReference>
<keyword evidence="2" id="KW-1185">Reference proteome</keyword>
<evidence type="ECO:0000313" key="1">
    <source>
        <dbReference type="EMBL" id="MFD1046125.1"/>
    </source>
</evidence>
<sequence length="118" mass="12734">MATKGTSVLNGVRAVAPTETWAVGTAVDPDTGGKRALVGRWATDFQFVPAADPTAAVELSDVDLAKIRGRRISMVFQDPLSALTPVYTVGDQIAEALLTHGRIWRKFEIKPHLTDGFK</sequence>
<protein>
    <submittedName>
        <fullName evidence="1">Uncharacterized protein</fullName>
    </submittedName>
</protein>